<dbReference type="HOGENOM" id="CLU_2823673_0_0_4"/>
<organism evidence="1 2">
    <name type="scientific">Collimonas arenae</name>
    <dbReference type="NCBI Taxonomy" id="279058"/>
    <lineage>
        <taxon>Bacteria</taxon>
        <taxon>Pseudomonadati</taxon>
        <taxon>Pseudomonadota</taxon>
        <taxon>Betaproteobacteria</taxon>
        <taxon>Burkholderiales</taxon>
        <taxon>Oxalobacteraceae</taxon>
        <taxon>Collimonas</taxon>
    </lineage>
</organism>
<evidence type="ECO:0000313" key="2">
    <source>
        <dbReference type="Proteomes" id="UP000030302"/>
    </source>
</evidence>
<dbReference type="KEGG" id="care:LT85_2752"/>
<evidence type="ECO:0000313" key="1">
    <source>
        <dbReference type="EMBL" id="AIY41910.1"/>
    </source>
</evidence>
<dbReference type="EMBL" id="CP009962">
    <property type="protein sequence ID" value="AIY41910.1"/>
    <property type="molecule type" value="Genomic_DNA"/>
</dbReference>
<dbReference type="Proteomes" id="UP000030302">
    <property type="component" value="Chromosome"/>
</dbReference>
<gene>
    <name evidence="1" type="ORF">LT85_2752</name>
</gene>
<sequence length="66" mass="7750">MTMCSIARAANRCGFHFKLFAKHVQYIDRLLNDFRTDAITWQNCYFHFFLDLNDSKISHVGQASAY</sequence>
<accession>A0A0A1FDN9</accession>
<reference evidence="2" key="1">
    <citation type="journal article" date="2014" name="Soil Biol. Biochem.">
        <title>Structure and function of bacterial communities in ageing soils: Insights from the Mendocino ecological staircase.</title>
        <authorList>
            <person name="Uroz S."/>
            <person name="Tech J.J."/>
            <person name="Sawaya N.A."/>
            <person name="Frey-Klett P."/>
            <person name="Leveau J.H.J."/>
        </authorList>
    </citation>
    <scope>NUCLEOTIDE SEQUENCE [LARGE SCALE GENOMIC DNA]</scope>
    <source>
        <strain evidence="2">Cal35</strain>
    </source>
</reference>
<dbReference type="AlphaFoldDB" id="A0A0A1FDN9"/>
<keyword evidence="2" id="KW-1185">Reference proteome</keyword>
<protein>
    <submittedName>
        <fullName evidence="1">Uncharacterized protein</fullName>
    </submittedName>
</protein>
<name>A0A0A1FDN9_9BURK</name>
<proteinExistence type="predicted"/>